<feature type="compositionally biased region" description="Basic residues" evidence="1">
    <location>
        <begin position="52"/>
        <end position="61"/>
    </location>
</feature>
<dbReference type="EMBL" id="JAJNUY010000008">
    <property type="protein sequence ID" value="MCD5563162.1"/>
    <property type="molecule type" value="Genomic_DNA"/>
</dbReference>
<gene>
    <name evidence="2" type="ORF">LOB85_03180</name>
</gene>
<feature type="compositionally biased region" description="Basic residues" evidence="1">
    <location>
        <begin position="1"/>
        <end position="11"/>
    </location>
</feature>
<evidence type="ECO:0000313" key="2">
    <source>
        <dbReference type="EMBL" id="MCD5563162.1"/>
    </source>
</evidence>
<feature type="region of interest" description="Disordered" evidence="1">
    <location>
        <begin position="1"/>
        <end position="61"/>
    </location>
</feature>
<organism evidence="2 3">
    <name type="scientific">Lactobacillus delbrueckii subsp. lactis</name>
    <dbReference type="NCBI Taxonomy" id="29397"/>
    <lineage>
        <taxon>Bacteria</taxon>
        <taxon>Bacillati</taxon>
        <taxon>Bacillota</taxon>
        <taxon>Bacilli</taxon>
        <taxon>Lactobacillales</taxon>
        <taxon>Lactobacillaceae</taxon>
        <taxon>Lactobacillus</taxon>
    </lineage>
</organism>
<proteinExistence type="predicted"/>
<dbReference type="AlphaFoldDB" id="A0ABD4SHU4"/>
<reference evidence="2 3" key="1">
    <citation type="submission" date="2021-12" db="EMBL/GenBank/DDBJ databases">
        <title>Antimicrobial susceptibility of Lactobacillus delbrueckii subsp. lactis obtained from milk products and other habitats.</title>
        <authorList>
            <person name="Shani N."/>
        </authorList>
    </citation>
    <scope>NUCLEOTIDE SEQUENCE [LARGE SCALE GENOMIC DNA]</scope>
    <source>
        <strain evidence="2 3">FAM 21755</strain>
    </source>
</reference>
<evidence type="ECO:0000256" key="1">
    <source>
        <dbReference type="SAM" id="MobiDB-lite"/>
    </source>
</evidence>
<protein>
    <submittedName>
        <fullName evidence="2">Uncharacterized protein</fullName>
    </submittedName>
</protein>
<accession>A0ABD4SHU4</accession>
<evidence type="ECO:0000313" key="3">
    <source>
        <dbReference type="Proteomes" id="UP001200334"/>
    </source>
</evidence>
<dbReference type="Proteomes" id="UP001200334">
    <property type="component" value="Unassembled WGS sequence"/>
</dbReference>
<feature type="compositionally biased region" description="Basic and acidic residues" evidence="1">
    <location>
        <begin position="18"/>
        <end position="30"/>
    </location>
</feature>
<sequence>MMNKAPTKKKLQAGLAGDEAKEPDQGKENEDPAANPGRLSFGKNPQNLASKAGKRCRKLAG</sequence>
<name>A0ABD4SHU4_LACDL</name>
<comment type="caution">
    <text evidence="2">The sequence shown here is derived from an EMBL/GenBank/DDBJ whole genome shotgun (WGS) entry which is preliminary data.</text>
</comment>
<dbReference type="RefSeq" id="WP_171031064.1">
    <property type="nucleotide sequence ID" value="NZ_BJLK01000005.1"/>
</dbReference>